<dbReference type="InterPro" id="IPR053896">
    <property type="entry name" value="BTN3A2-like_Ig-C"/>
</dbReference>
<protein>
    <recommendedName>
        <fullName evidence="8">Ig-like domain-containing protein</fullName>
    </recommendedName>
</protein>
<keyword evidence="6" id="KW-0393">Immunoglobulin domain</keyword>
<dbReference type="InterPro" id="IPR013783">
    <property type="entry name" value="Ig-like_fold"/>
</dbReference>
<feature type="domain" description="Ig-like" evidence="8">
    <location>
        <begin position="9"/>
        <end position="130"/>
    </location>
</feature>
<dbReference type="InterPro" id="IPR050504">
    <property type="entry name" value="IgSF_BTN/MOG"/>
</dbReference>
<keyword evidence="7" id="KW-1133">Transmembrane helix</keyword>
<keyword evidence="7" id="KW-0812">Transmembrane</keyword>
<keyword evidence="10" id="KW-1185">Reference proteome</keyword>
<dbReference type="STRING" id="48699.ENSPLAP00000008384"/>
<keyword evidence="3 7" id="KW-0472">Membrane</keyword>
<reference evidence="9" key="2">
    <citation type="submission" date="2025-09" db="UniProtKB">
        <authorList>
            <consortium name="Ensembl"/>
        </authorList>
    </citation>
    <scope>IDENTIFICATION</scope>
</reference>
<dbReference type="Pfam" id="PF22705">
    <property type="entry name" value="C2-set_3"/>
    <property type="match status" value="1"/>
</dbReference>
<evidence type="ECO:0000313" key="9">
    <source>
        <dbReference type="Ensembl" id="ENSPLAP00000008384.1"/>
    </source>
</evidence>
<keyword evidence="4" id="KW-1015">Disulfide bond</keyword>
<dbReference type="PANTHER" id="PTHR24100:SF149">
    <property type="entry name" value="BG-LIKE ANTIGEN 1-RELATED"/>
    <property type="match status" value="1"/>
</dbReference>
<keyword evidence="2" id="KW-0732">Signal</keyword>
<dbReference type="InterPro" id="IPR036179">
    <property type="entry name" value="Ig-like_dom_sf"/>
</dbReference>
<keyword evidence="5" id="KW-0325">Glycoprotein</keyword>
<dbReference type="SUPFAM" id="SSF48726">
    <property type="entry name" value="Immunoglobulin"/>
    <property type="match status" value="1"/>
</dbReference>
<dbReference type="Ensembl" id="ENSPLAT00000002977.1">
    <property type="protein sequence ID" value="ENSPLAP00000008384.1"/>
    <property type="gene ID" value="ENSPLAG00000010944.1"/>
</dbReference>
<dbReference type="PANTHER" id="PTHR24100">
    <property type="entry name" value="BUTYROPHILIN"/>
    <property type="match status" value="1"/>
</dbReference>
<dbReference type="GO" id="GO:0005102">
    <property type="term" value="F:signaling receptor binding"/>
    <property type="evidence" value="ECO:0007669"/>
    <property type="project" value="TreeGrafter"/>
</dbReference>
<reference evidence="9" key="1">
    <citation type="submission" date="2025-08" db="UniProtKB">
        <authorList>
            <consortium name="Ensembl"/>
        </authorList>
    </citation>
    <scope>IDENTIFICATION</scope>
</reference>
<evidence type="ECO:0000256" key="7">
    <source>
        <dbReference type="SAM" id="Phobius"/>
    </source>
</evidence>
<dbReference type="GO" id="GO:0050852">
    <property type="term" value="P:T cell receptor signaling pathway"/>
    <property type="evidence" value="ECO:0007669"/>
    <property type="project" value="TreeGrafter"/>
</dbReference>
<dbReference type="PROSITE" id="PS50835">
    <property type="entry name" value="IG_LIKE"/>
    <property type="match status" value="1"/>
</dbReference>
<evidence type="ECO:0000256" key="1">
    <source>
        <dbReference type="ARBA" id="ARBA00004370"/>
    </source>
</evidence>
<evidence type="ECO:0000256" key="3">
    <source>
        <dbReference type="ARBA" id="ARBA00023136"/>
    </source>
</evidence>
<dbReference type="GeneTree" id="ENSGT01120000271914"/>
<dbReference type="GO" id="GO:1903037">
    <property type="term" value="P:regulation of leukocyte cell-cell adhesion"/>
    <property type="evidence" value="ECO:0007669"/>
    <property type="project" value="UniProtKB-ARBA"/>
</dbReference>
<dbReference type="Proteomes" id="UP000261500">
    <property type="component" value="Unplaced"/>
</dbReference>
<sequence length="281" mass="31298">MSKFGDSAPSNNTLMVSVKSHVSVQRGHTAILPCWLAFSQSAEDMEVRWYQKSDQFGTPILLYKARAFDYSSQKASYAGRASFGLKEETSGGLKAGDVSLKLEKATIKDTGKYTCFVSSSGDHDDRASINLIVTETGHQPLLSAVMKDHKKVNMSCQSDGWHPEPDLSWSDSKKANVLLSKNSTGFYSVHSWVLVSSPCQVSFFLYEKDFIILIKHFTILVLYLETEYTSVGWKAAFGTVFVLLIAAIAVIIYLCVRKQSFMREKPKTGRIFCRGSDEDPP</sequence>
<comment type="subcellular location">
    <subcellularLocation>
        <location evidence="1">Membrane</location>
    </subcellularLocation>
</comment>
<dbReference type="GO" id="GO:0050863">
    <property type="term" value="P:regulation of T cell activation"/>
    <property type="evidence" value="ECO:0007669"/>
    <property type="project" value="UniProtKB-ARBA"/>
</dbReference>
<evidence type="ECO:0000256" key="4">
    <source>
        <dbReference type="ARBA" id="ARBA00023157"/>
    </source>
</evidence>
<dbReference type="GO" id="GO:0001817">
    <property type="term" value="P:regulation of cytokine production"/>
    <property type="evidence" value="ECO:0007669"/>
    <property type="project" value="TreeGrafter"/>
</dbReference>
<dbReference type="InterPro" id="IPR003599">
    <property type="entry name" value="Ig_sub"/>
</dbReference>
<dbReference type="Gene3D" id="2.60.40.10">
    <property type="entry name" value="Immunoglobulins"/>
    <property type="match status" value="2"/>
</dbReference>
<dbReference type="SMART" id="SM00409">
    <property type="entry name" value="IG"/>
    <property type="match status" value="1"/>
</dbReference>
<evidence type="ECO:0000256" key="6">
    <source>
        <dbReference type="ARBA" id="ARBA00023319"/>
    </source>
</evidence>
<proteinExistence type="predicted"/>
<evidence type="ECO:0000256" key="5">
    <source>
        <dbReference type="ARBA" id="ARBA00023180"/>
    </source>
</evidence>
<dbReference type="GO" id="GO:0009897">
    <property type="term" value="C:external side of plasma membrane"/>
    <property type="evidence" value="ECO:0007669"/>
    <property type="project" value="TreeGrafter"/>
</dbReference>
<organism evidence="9 10">
    <name type="scientific">Poecilia latipinna</name>
    <name type="common">sailfin molly</name>
    <dbReference type="NCBI Taxonomy" id="48699"/>
    <lineage>
        <taxon>Eukaryota</taxon>
        <taxon>Metazoa</taxon>
        <taxon>Chordata</taxon>
        <taxon>Craniata</taxon>
        <taxon>Vertebrata</taxon>
        <taxon>Euteleostomi</taxon>
        <taxon>Actinopterygii</taxon>
        <taxon>Neopterygii</taxon>
        <taxon>Teleostei</taxon>
        <taxon>Neoteleostei</taxon>
        <taxon>Acanthomorphata</taxon>
        <taxon>Ovalentaria</taxon>
        <taxon>Atherinomorphae</taxon>
        <taxon>Cyprinodontiformes</taxon>
        <taxon>Poeciliidae</taxon>
        <taxon>Poeciliinae</taxon>
        <taxon>Poecilia</taxon>
    </lineage>
</organism>
<dbReference type="AlphaFoldDB" id="A0A3B3U703"/>
<dbReference type="InterPro" id="IPR013106">
    <property type="entry name" value="Ig_V-set"/>
</dbReference>
<dbReference type="InterPro" id="IPR007110">
    <property type="entry name" value="Ig-like_dom"/>
</dbReference>
<evidence type="ECO:0000313" key="10">
    <source>
        <dbReference type="Proteomes" id="UP000261500"/>
    </source>
</evidence>
<dbReference type="FunFam" id="2.60.40.10:FF:000142">
    <property type="entry name" value="V-set domain-containing T-cell activation inhibitor 1"/>
    <property type="match status" value="1"/>
</dbReference>
<name>A0A3B3U703_9TELE</name>
<accession>A0A3B3U703</accession>
<feature type="transmembrane region" description="Helical" evidence="7">
    <location>
        <begin position="235"/>
        <end position="256"/>
    </location>
</feature>
<evidence type="ECO:0000256" key="2">
    <source>
        <dbReference type="ARBA" id="ARBA00022729"/>
    </source>
</evidence>
<dbReference type="Pfam" id="PF07686">
    <property type="entry name" value="V-set"/>
    <property type="match status" value="1"/>
</dbReference>
<evidence type="ECO:0000259" key="8">
    <source>
        <dbReference type="PROSITE" id="PS50835"/>
    </source>
</evidence>